<dbReference type="InterPro" id="IPR007214">
    <property type="entry name" value="YbaK/aa-tRNA-synth-assoc-dom"/>
</dbReference>
<evidence type="ECO:0000256" key="2">
    <source>
        <dbReference type="ARBA" id="ARBA00010201"/>
    </source>
</evidence>
<dbReference type="AlphaFoldDB" id="A0A7J7D1V6"/>
<dbReference type="InterPro" id="IPR036955">
    <property type="entry name" value="AP2/ERF_dom_sf"/>
</dbReference>
<dbReference type="GO" id="GO:0009873">
    <property type="term" value="P:ethylene-activated signaling pathway"/>
    <property type="evidence" value="ECO:0007669"/>
    <property type="project" value="UniProtKB-KW"/>
</dbReference>
<dbReference type="Proteomes" id="UP000593562">
    <property type="component" value="Unassembled WGS sequence"/>
</dbReference>
<evidence type="ECO:0000259" key="10">
    <source>
        <dbReference type="PROSITE" id="PS51032"/>
    </source>
</evidence>
<comment type="subcellular location">
    <subcellularLocation>
        <location evidence="1">Nucleus</location>
    </subcellularLocation>
</comment>
<keyword evidence="4" id="KW-0805">Transcription regulation</keyword>
<evidence type="ECO:0000256" key="8">
    <source>
        <dbReference type="ARBA" id="ARBA00024343"/>
    </source>
</evidence>
<dbReference type="PANTHER" id="PTHR31423:SF3">
    <property type="entry name" value="PROLYL-TRNA SYNTHETASE ASSOCIATED DOMAIN-CONTAINING PROTEIN 1-RELATED"/>
    <property type="match status" value="1"/>
</dbReference>
<evidence type="ECO:0000256" key="7">
    <source>
        <dbReference type="ARBA" id="ARBA00023242"/>
    </source>
</evidence>
<evidence type="ECO:0000256" key="5">
    <source>
        <dbReference type="ARBA" id="ARBA00023125"/>
    </source>
</evidence>
<dbReference type="InterPro" id="IPR016177">
    <property type="entry name" value="DNA-bd_dom_sf"/>
</dbReference>
<dbReference type="Gene3D" id="3.30.730.10">
    <property type="entry name" value="AP2/ERF domain"/>
    <property type="match status" value="1"/>
</dbReference>
<dbReference type="PROSITE" id="PS51032">
    <property type="entry name" value="AP2_ERF"/>
    <property type="match status" value="1"/>
</dbReference>
<evidence type="ECO:0000313" key="12">
    <source>
        <dbReference type="Proteomes" id="UP000593562"/>
    </source>
</evidence>
<dbReference type="GO" id="GO:0005634">
    <property type="term" value="C:nucleus"/>
    <property type="evidence" value="ECO:0007669"/>
    <property type="project" value="UniProtKB-SubCell"/>
</dbReference>
<dbReference type="FunCoup" id="A0A7J7D1V6">
    <property type="interactions" value="2686"/>
</dbReference>
<organism evidence="11 12">
    <name type="scientific">Tripterygium wilfordii</name>
    <name type="common">Thunder God vine</name>
    <dbReference type="NCBI Taxonomy" id="458696"/>
    <lineage>
        <taxon>Eukaryota</taxon>
        <taxon>Viridiplantae</taxon>
        <taxon>Streptophyta</taxon>
        <taxon>Embryophyta</taxon>
        <taxon>Tracheophyta</taxon>
        <taxon>Spermatophyta</taxon>
        <taxon>Magnoliopsida</taxon>
        <taxon>eudicotyledons</taxon>
        <taxon>Gunneridae</taxon>
        <taxon>Pentapetalae</taxon>
        <taxon>rosids</taxon>
        <taxon>fabids</taxon>
        <taxon>Celastrales</taxon>
        <taxon>Celastraceae</taxon>
        <taxon>Tripterygium</taxon>
    </lineage>
</organism>
<feature type="domain" description="AP2/ERF" evidence="10">
    <location>
        <begin position="37"/>
        <end position="94"/>
    </location>
</feature>
<dbReference type="GO" id="GO:0000976">
    <property type="term" value="F:transcription cis-regulatory region binding"/>
    <property type="evidence" value="ECO:0007669"/>
    <property type="project" value="UniProtKB-ARBA"/>
</dbReference>
<dbReference type="SUPFAM" id="SSF54171">
    <property type="entry name" value="DNA-binding domain"/>
    <property type="match status" value="1"/>
</dbReference>
<dbReference type="GO" id="GO:0003700">
    <property type="term" value="F:DNA-binding transcription factor activity"/>
    <property type="evidence" value="ECO:0007669"/>
    <property type="project" value="InterPro"/>
</dbReference>
<evidence type="ECO:0000256" key="9">
    <source>
        <dbReference type="SAM" id="MobiDB-lite"/>
    </source>
</evidence>
<feature type="region of interest" description="Disordered" evidence="9">
    <location>
        <begin position="1"/>
        <end position="35"/>
    </location>
</feature>
<dbReference type="CDD" id="cd04335">
    <property type="entry name" value="PrdX_deacylase"/>
    <property type="match status" value="1"/>
</dbReference>
<dbReference type="InterPro" id="IPR001471">
    <property type="entry name" value="AP2/ERF_dom"/>
</dbReference>
<comment type="similarity">
    <text evidence="8">Belongs to the AP2/ERF transcription factor family. ERF subfamily.</text>
</comment>
<evidence type="ECO:0000256" key="4">
    <source>
        <dbReference type="ARBA" id="ARBA00023015"/>
    </source>
</evidence>
<dbReference type="InterPro" id="IPR040285">
    <property type="entry name" value="ProX/PRXD1"/>
</dbReference>
<dbReference type="FunFam" id="3.90.960.10:FF:000005">
    <property type="entry name" value="Putative prolyl-tRNA synthetase"/>
    <property type="match status" value="1"/>
</dbReference>
<keyword evidence="6" id="KW-0804">Transcription</keyword>
<proteinExistence type="inferred from homology"/>
<dbReference type="InParanoid" id="A0A7J7D1V6"/>
<keyword evidence="5" id="KW-0238">DNA-binding</keyword>
<dbReference type="PRINTS" id="PR00367">
    <property type="entry name" value="ETHRSPELEMNT"/>
</dbReference>
<keyword evidence="7" id="KW-0539">Nucleus</keyword>
<dbReference type="CDD" id="cd00018">
    <property type="entry name" value="AP2"/>
    <property type="match status" value="1"/>
</dbReference>
<protein>
    <recommendedName>
        <fullName evidence="10">AP2/ERF domain-containing protein</fullName>
    </recommendedName>
</protein>
<dbReference type="FunFam" id="3.30.730.10:FF:000006">
    <property type="entry name" value="ethylene-responsive transcription factor ERF014-like"/>
    <property type="match status" value="1"/>
</dbReference>
<dbReference type="Pfam" id="PF04073">
    <property type="entry name" value="tRNA_edit"/>
    <property type="match status" value="1"/>
</dbReference>
<comment type="caution">
    <text evidence="11">The sequence shown here is derived from an EMBL/GenBank/DDBJ whole genome shotgun (WGS) entry which is preliminary data.</text>
</comment>
<keyword evidence="3" id="KW-0936">Ethylene signaling pathway</keyword>
<dbReference type="SUPFAM" id="SSF55826">
    <property type="entry name" value="YbaK/ProRS associated domain"/>
    <property type="match status" value="1"/>
</dbReference>
<evidence type="ECO:0000313" key="11">
    <source>
        <dbReference type="EMBL" id="KAF5740310.1"/>
    </source>
</evidence>
<evidence type="ECO:0000256" key="3">
    <source>
        <dbReference type="ARBA" id="ARBA00022745"/>
    </source>
</evidence>
<dbReference type="PANTHER" id="PTHR31423">
    <property type="entry name" value="YBAK DOMAIN-CONTAINING PROTEIN"/>
    <property type="match status" value="1"/>
</dbReference>
<feature type="compositionally biased region" description="Basic and acidic residues" evidence="9">
    <location>
        <begin position="1"/>
        <end position="14"/>
    </location>
</feature>
<dbReference type="SMART" id="SM00380">
    <property type="entry name" value="AP2"/>
    <property type="match status" value="1"/>
</dbReference>
<dbReference type="Pfam" id="PF00847">
    <property type="entry name" value="AP2"/>
    <property type="match status" value="1"/>
</dbReference>
<keyword evidence="12" id="KW-1185">Reference proteome</keyword>
<dbReference type="InterPro" id="IPR036754">
    <property type="entry name" value="YbaK/aa-tRNA-synt-asso_dom_sf"/>
</dbReference>
<comment type="similarity">
    <text evidence="2">Belongs to the PRORSD1 family.</text>
</comment>
<reference evidence="11 12" key="1">
    <citation type="journal article" date="2020" name="Nat. Commun.">
        <title>Genome of Tripterygium wilfordii and identification of cytochrome P450 involved in triptolide biosynthesis.</title>
        <authorList>
            <person name="Tu L."/>
            <person name="Su P."/>
            <person name="Zhang Z."/>
            <person name="Gao L."/>
            <person name="Wang J."/>
            <person name="Hu T."/>
            <person name="Zhou J."/>
            <person name="Zhang Y."/>
            <person name="Zhao Y."/>
            <person name="Liu Y."/>
            <person name="Song Y."/>
            <person name="Tong Y."/>
            <person name="Lu Y."/>
            <person name="Yang J."/>
            <person name="Xu C."/>
            <person name="Jia M."/>
            <person name="Peters R.J."/>
            <person name="Huang L."/>
            <person name="Gao W."/>
        </authorList>
    </citation>
    <scope>NUCLEOTIDE SEQUENCE [LARGE SCALE GENOMIC DNA]</scope>
    <source>
        <strain evidence="12">cv. XIE 37</strain>
        <tissue evidence="11">Leaf</tissue>
    </source>
</reference>
<dbReference type="GO" id="GO:0002161">
    <property type="term" value="F:aminoacyl-tRNA deacylase activity"/>
    <property type="evidence" value="ECO:0007669"/>
    <property type="project" value="InterPro"/>
</dbReference>
<sequence length="433" mass="47122">MVKTEQRIQSDPSKKMLSTSTNSPPPPPTSSLKKMKKYKGVRMRSWGSWVSEIRAPNQKTRIWLGSYSTPEAAARAYDAALLCLKGPSANFNFPITTSSSHYMIPSDTIMSPKSIQRLAAAAAANSFTDNSNNNAISTAPAVSSPPPYSSSSSSISSSPSISDQAFFFVVEVVCLLLLAQRRRRSHRMGYSKDQLLARLKELQIDFSQYEHPVVMTVEAQAKYVGNMGGGLSKNLFLKDKKNRLYVVSALADTKVDLKAVLSQRLGLGKGGVRMAPEETLTEILQVPLGCVTPFALVNESARDVALLLDQGFKSQESCFFHPLSNDTSIALKARDLDKFLKSVGKEPVYVDLEASPAVGKDNPPDLAAFVPSGSTVLPDPPEKAGPIKVPAESQVIVDKKSTKAAGIFYPNRKLTAQLCASRMFCYSYSDHRA</sequence>
<name>A0A7J7D1V6_TRIWF</name>
<gene>
    <name evidence="11" type="ORF">HS088_TW11G00377</name>
</gene>
<dbReference type="Gene3D" id="3.90.960.10">
    <property type="entry name" value="YbaK/aminoacyl-tRNA synthetase-associated domain"/>
    <property type="match status" value="1"/>
</dbReference>
<accession>A0A7J7D1V6</accession>
<dbReference type="EMBL" id="JAAARO010000011">
    <property type="protein sequence ID" value="KAF5740310.1"/>
    <property type="molecule type" value="Genomic_DNA"/>
</dbReference>
<evidence type="ECO:0000256" key="6">
    <source>
        <dbReference type="ARBA" id="ARBA00023163"/>
    </source>
</evidence>
<evidence type="ECO:0000256" key="1">
    <source>
        <dbReference type="ARBA" id="ARBA00004123"/>
    </source>
</evidence>